<dbReference type="RefSeq" id="WP_147575715.1">
    <property type="nucleotide sequence ID" value="NZ_VOWB01000048.1"/>
</dbReference>
<dbReference type="Gene3D" id="3.40.50.720">
    <property type="entry name" value="NAD(P)-binding Rossmann-like Domain"/>
    <property type="match status" value="1"/>
</dbReference>
<dbReference type="AlphaFoldDB" id="A0A5C7DZJ8"/>
<proteinExistence type="inferred from homology"/>
<name>A0A5C7DZJ8_9BACT</name>
<dbReference type="Pfam" id="PF13561">
    <property type="entry name" value="adh_short_C2"/>
    <property type="match status" value="1"/>
</dbReference>
<dbReference type="Proteomes" id="UP000321310">
    <property type="component" value="Unassembled WGS sequence"/>
</dbReference>
<evidence type="ECO:0000256" key="1">
    <source>
        <dbReference type="ARBA" id="ARBA00006484"/>
    </source>
</evidence>
<dbReference type="NCBIfam" id="NF006619">
    <property type="entry name" value="PRK09186.1"/>
    <property type="match status" value="1"/>
</dbReference>
<organism evidence="2 3">
    <name type="scientific">Campylobacter peloridis</name>
    <dbReference type="NCBI Taxonomy" id="488546"/>
    <lineage>
        <taxon>Bacteria</taxon>
        <taxon>Pseudomonadati</taxon>
        <taxon>Campylobacterota</taxon>
        <taxon>Epsilonproteobacteria</taxon>
        <taxon>Campylobacterales</taxon>
        <taxon>Campylobacteraceae</taxon>
        <taxon>Campylobacter</taxon>
    </lineage>
</organism>
<reference evidence="2 3" key="1">
    <citation type="submission" date="2019-07" db="EMBL/GenBank/DDBJ databases">
        <title>Rapid identification of Enteric Bacteria from Whole Genome Sequences (WGS) using Average Nucleotide Identity (ANI).</title>
        <authorList>
            <person name="Lane C."/>
        </authorList>
    </citation>
    <scope>NUCLEOTIDE SEQUENCE [LARGE SCALE GENOMIC DNA]</scope>
    <source>
        <strain evidence="2 3">2016D-0250</strain>
    </source>
</reference>
<gene>
    <name evidence="2" type="ORF">FPD46_05705</name>
</gene>
<evidence type="ECO:0000313" key="2">
    <source>
        <dbReference type="EMBL" id="TXE81319.1"/>
    </source>
</evidence>
<dbReference type="EMBL" id="VOWB01000048">
    <property type="protein sequence ID" value="TXE81319.1"/>
    <property type="molecule type" value="Genomic_DNA"/>
</dbReference>
<dbReference type="SUPFAM" id="SSF51735">
    <property type="entry name" value="NAD(P)-binding Rossmann-fold domains"/>
    <property type="match status" value="1"/>
</dbReference>
<evidence type="ECO:0000313" key="3">
    <source>
        <dbReference type="Proteomes" id="UP000321310"/>
    </source>
</evidence>
<dbReference type="PANTHER" id="PTHR42760">
    <property type="entry name" value="SHORT-CHAIN DEHYDROGENASES/REDUCTASES FAMILY MEMBER"/>
    <property type="match status" value="1"/>
</dbReference>
<dbReference type="InterPro" id="IPR002347">
    <property type="entry name" value="SDR_fam"/>
</dbReference>
<protein>
    <submittedName>
        <fullName evidence="2">SDR family oxidoreductase</fullName>
    </submittedName>
</protein>
<dbReference type="InterPro" id="IPR036291">
    <property type="entry name" value="NAD(P)-bd_dom_sf"/>
</dbReference>
<sequence length="254" mass="28590">MLDKKVVFIAGACGRIGKALSKACILNNAKIIITDIDEEKLYKLKKDLNNDENILCLKLNINDKEQIDYCLKQSVLKFDKIDAFINCAYPYGKDWGKVAYYEASYEKICEDLNLHLASFIFIACEFVKFFKKQGFGNIINLSSIMGVYAPKFENYEGTSMQSPLEYSVIKAGINHLGVWLAKELFNTNIRVNSVAFGGIEDNQPQSFLKAYRKCCASKGMLDSDDICGTLIFLISDHSKYITGQTIIVDDGWGL</sequence>
<dbReference type="GO" id="GO:0016616">
    <property type="term" value="F:oxidoreductase activity, acting on the CH-OH group of donors, NAD or NADP as acceptor"/>
    <property type="evidence" value="ECO:0007669"/>
    <property type="project" value="TreeGrafter"/>
</dbReference>
<comment type="similarity">
    <text evidence="1">Belongs to the short-chain dehydrogenases/reductases (SDR) family.</text>
</comment>
<dbReference type="PRINTS" id="PR00081">
    <property type="entry name" value="GDHRDH"/>
</dbReference>
<comment type="caution">
    <text evidence="2">The sequence shown here is derived from an EMBL/GenBank/DDBJ whole genome shotgun (WGS) entry which is preliminary data.</text>
</comment>
<accession>A0A5C7DZJ8</accession>